<dbReference type="EMBL" id="PJQM01000623">
    <property type="protein sequence ID" value="RCI04634.1"/>
    <property type="molecule type" value="Genomic_DNA"/>
</dbReference>
<sequence>MTRTSKSNGKSQKDKMVLGTSSSSNYAISSDTISNNLTKTLEQAVKLVTDHLAQLGIIDLILDLVWNILKMCTTEEQYESIILSVNVKEFFSYKNLHNTLYPDGYKQDHDVMGDCDVDLDLVESPKNPLDNRVFERSAVIQTSIVITSYLFLVVNGTVELG</sequence>
<dbReference type="Proteomes" id="UP000253551">
    <property type="component" value="Unassembled WGS sequence"/>
</dbReference>
<accession>A0A367KR03</accession>
<name>A0A367KR03_RHIST</name>
<gene>
    <name evidence="1" type="ORF">CU098_010545</name>
</gene>
<comment type="caution">
    <text evidence="1">The sequence shown here is derived from an EMBL/GenBank/DDBJ whole genome shotgun (WGS) entry which is preliminary data.</text>
</comment>
<dbReference type="OrthoDB" id="2242749at2759"/>
<reference evidence="1 2" key="1">
    <citation type="journal article" date="2018" name="G3 (Bethesda)">
        <title>Phylogenetic and Phylogenomic Definition of Rhizopus Species.</title>
        <authorList>
            <person name="Gryganskyi A.P."/>
            <person name="Golan J."/>
            <person name="Dolatabadi S."/>
            <person name="Mondo S."/>
            <person name="Robb S."/>
            <person name="Idnurm A."/>
            <person name="Muszewska A."/>
            <person name="Steczkiewicz K."/>
            <person name="Masonjones S."/>
            <person name="Liao H.L."/>
            <person name="Gajdeczka M.T."/>
            <person name="Anike F."/>
            <person name="Vuek A."/>
            <person name="Anishchenko I.M."/>
            <person name="Voigt K."/>
            <person name="de Hoog G.S."/>
            <person name="Smith M.E."/>
            <person name="Heitman J."/>
            <person name="Vilgalys R."/>
            <person name="Stajich J.E."/>
        </authorList>
    </citation>
    <scope>NUCLEOTIDE SEQUENCE [LARGE SCALE GENOMIC DNA]</scope>
    <source>
        <strain evidence="1 2">LSU 92-RS-03</strain>
    </source>
</reference>
<protein>
    <submittedName>
        <fullName evidence="1">Uncharacterized protein</fullName>
    </submittedName>
</protein>
<keyword evidence="2" id="KW-1185">Reference proteome</keyword>
<organism evidence="1 2">
    <name type="scientific">Rhizopus stolonifer</name>
    <name type="common">Rhizopus nigricans</name>
    <dbReference type="NCBI Taxonomy" id="4846"/>
    <lineage>
        <taxon>Eukaryota</taxon>
        <taxon>Fungi</taxon>
        <taxon>Fungi incertae sedis</taxon>
        <taxon>Mucoromycota</taxon>
        <taxon>Mucoromycotina</taxon>
        <taxon>Mucoromycetes</taxon>
        <taxon>Mucorales</taxon>
        <taxon>Mucorineae</taxon>
        <taxon>Rhizopodaceae</taxon>
        <taxon>Rhizopus</taxon>
    </lineage>
</organism>
<dbReference type="AlphaFoldDB" id="A0A367KR03"/>
<evidence type="ECO:0000313" key="1">
    <source>
        <dbReference type="EMBL" id="RCI04634.1"/>
    </source>
</evidence>
<proteinExistence type="predicted"/>
<evidence type="ECO:0000313" key="2">
    <source>
        <dbReference type="Proteomes" id="UP000253551"/>
    </source>
</evidence>